<dbReference type="RefSeq" id="WP_102612173.1">
    <property type="nucleotide sequence ID" value="NZ_CADIKD010000022.1"/>
</dbReference>
<name>A0A2N7VM47_9BURK</name>
<sequence length="236" mass="26051">MGVTKAENRPLPARLAHIDWSPAYRVIPTRFPAVNLFDRVASSEDFDALYALEAMTNDRLRTEVGELDLVPAEERCFGPGCGPIMAAFTHLNPLGSRFSDGSYGIFYCAREARTAVAETRYHATLFLAATKEPPLRQQMRLYTVRARGETIDLRNDPALDAAVLSPTDYSAGQALGRQLREAGAAGIVYPSVRDSEGECLAAFRTTLLRDCRHAAYLEYNWNGSAIDSVFELNQIG</sequence>
<dbReference type="Proteomes" id="UP000235347">
    <property type="component" value="Unassembled WGS sequence"/>
</dbReference>
<keyword evidence="3" id="KW-1185">Reference proteome</keyword>
<dbReference type="Pfam" id="PF08808">
    <property type="entry name" value="RES"/>
    <property type="match status" value="1"/>
</dbReference>
<evidence type="ECO:0000259" key="1">
    <source>
        <dbReference type="SMART" id="SM00953"/>
    </source>
</evidence>
<reference evidence="2 3" key="1">
    <citation type="submission" date="2018-01" db="EMBL/GenBank/DDBJ databases">
        <title>Whole genome analyses suggest that Burkholderia sensu lato contains two further novel genera in the rhizoxinica-symbiotica group Mycetohabitans gen. nov., and Trinickia gen. nov.: implications for the evolution of diazotrophy and nodulation in the Burkholderiaceae.</title>
        <authorList>
            <person name="Estrada-de los Santos P."/>
            <person name="Palmer M."/>
            <person name="Chavez-Ramirez B."/>
            <person name="Beukes C."/>
            <person name="Steenkamp E.T."/>
            <person name="Hirsch A.M."/>
            <person name="Manyaka P."/>
            <person name="Maluk M."/>
            <person name="Lafos M."/>
            <person name="Crook M."/>
            <person name="Gross E."/>
            <person name="Simon M.F."/>
            <person name="Bueno dos Reis Junior F."/>
            <person name="Poole P.S."/>
            <person name="Venter S.N."/>
            <person name="James E.K."/>
        </authorList>
    </citation>
    <scope>NUCLEOTIDE SEQUENCE [LARGE SCALE GENOMIC DNA]</scope>
    <source>
        <strain evidence="2 3">GP25-8</strain>
    </source>
</reference>
<dbReference type="AlphaFoldDB" id="A0A2N7VM47"/>
<evidence type="ECO:0000313" key="3">
    <source>
        <dbReference type="Proteomes" id="UP000235347"/>
    </source>
</evidence>
<comment type="caution">
    <text evidence="2">The sequence shown here is derived from an EMBL/GenBank/DDBJ whole genome shotgun (WGS) entry which is preliminary data.</text>
</comment>
<dbReference type="SMART" id="SM00953">
    <property type="entry name" value="RES"/>
    <property type="match status" value="1"/>
</dbReference>
<organism evidence="2 3">
    <name type="scientific">Trinickia soli</name>
    <dbReference type="NCBI Taxonomy" id="380675"/>
    <lineage>
        <taxon>Bacteria</taxon>
        <taxon>Pseudomonadati</taxon>
        <taxon>Pseudomonadota</taxon>
        <taxon>Betaproteobacteria</taxon>
        <taxon>Burkholderiales</taxon>
        <taxon>Burkholderiaceae</taxon>
        <taxon>Trinickia</taxon>
    </lineage>
</organism>
<dbReference type="InterPro" id="IPR014914">
    <property type="entry name" value="RES_dom"/>
</dbReference>
<evidence type="ECO:0000313" key="2">
    <source>
        <dbReference type="EMBL" id="PMS18197.1"/>
    </source>
</evidence>
<accession>A0A2N7VM47</accession>
<protein>
    <recommendedName>
        <fullName evidence="1">RES domain-containing protein</fullName>
    </recommendedName>
</protein>
<feature type="domain" description="RES" evidence="1">
    <location>
        <begin position="87"/>
        <end position="214"/>
    </location>
</feature>
<gene>
    <name evidence="2" type="ORF">C0Z19_23115</name>
</gene>
<dbReference type="EMBL" id="PNYB01000026">
    <property type="protein sequence ID" value="PMS18197.1"/>
    <property type="molecule type" value="Genomic_DNA"/>
</dbReference>
<proteinExistence type="predicted"/>